<evidence type="ECO:0000313" key="2">
    <source>
        <dbReference type="Proteomes" id="UP000244925"/>
    </source>
</evidence>
<reference evidence="2" key="1">
    <citation type="submission" date="2018-02" db="EMBL/GenBank/DDBJ databases">
        <authorList>
            <person name="Clavel T."/>
            <person name="Strowig T."/>
        </authorList>
    </citation>
    <scope>NUCLEOTIDE SEQUENCE [LARGE SCALE GENOMIC DNA]</scope>
    <source>
        <strain evidence="2">DSM 100764</strain>
    </source>
</reference>
<organism evidence="1 2">
    <name type="scientific">Paramuribaculum intestinale</name>
    <dbReference type="NCBI Taxonomy" id="2094151"/>
    <lineage>
        <taxon>Bacteria</taxon>
        <taxon>Pseudomonadati</taxon>
        <taxon>Bacteroidota</taxon>
        <taxon>Bacteroidia</taxon>
        <taxon>Bacteroidales</taxon>
        <taxon>Muribaculaceae</taxon>
        <taxon>Paramuribaculum</taxon>
    </lineage>
</organism>
<comment type="caution">
    <text evidence="1">The sequence shown here is derived from an EMBL/GenBank/DDBJ whole genome shotgun (WGS) entry which is preliminary data.</text>
</comment>
<dbReference type="EMBL" id="PUBV01000054">
    <property type="protein sequence ID" value="PWB05811.1"/>
    <property type="molecule type" value="Genomic_DNA"/>
</dbReference>
<dbReference type="AlphaFoldDB" id="A0A2V1ISZ0"/>
<keyword evidence="2" id="KW-1185">Reference proteome</keyword>
<proteinExistence type="predicted"/>
<sequence length="89" mass="10233">MLQFLPIYLSHREFTPPQHIAGRERSNAPITDARIERNNAPLERNYARTERGHAETRQRPAAVYHHHDILRCTTTMTARGTTAACRIVV</sequence>
<evidence type="ECO:0000313" key="1">
    <source>
        <dbReference type="EMBL" id="PWB05811.1"/>
    </source>
</evidence>
<name>A0A2V1ISZ0_9BACT</name>
<accession>A0A2V1ISZ0</accession>
<gene>
    <name evidence="1" type="ORF">C5O25_12340</name>
</gene>
<protein>
    <submittedName>
        <fullName evidence="1">Uncharacterized protein</fullName>
    </submittedName>
</protein>
<dbReference type="Proteomes" id="UP000244925">
    <property type="component" value="Unassembled WGS sequence"/>
</dbReference>